<sequence length="268" mass="28825">MRTDTDALKGYSASLRGLQSWGYRSSAAYGTHLEVQNSLNRLALWFETAATQAEQTETALASVTSVWKPGTMQVSHTEVWNLGQQLKKKPVTTTFSGTVSTSLAAARFTHSGAHHRFDTDVRVFDTQASGSVGLKLWDKKKRFSPEARIQAEASMSAACVTGNYRVFSGTGMSGSLRVRGETGAVYAKAEAVLSKDEQTLEASVGAAAFRGECSLAFSLLGCTVTITGEGSVGSCEAGLSYRHMNREWEFGSKLGFIAGTGFKVNVRY</sequence>
<dbReference type="AlphaFoldDB" id="A0A140DVK3"/>
<dbReference type="OrthoDB" id="1769358at2"/>
<proteinExistence type="predicted"/>
<protein>
    <submittedName>
        <fullName evidence="1">Uncharacterized protein</fullName>
    </submittedName>
</protein>
<dbReference type="STRING" id="1702221.AALO17_15460"/>
<dbReference type="KEGG" id="fro:AALO17_15460"/>
<name>A0A140DVK3_9FIRM</name>
<evidence type="ECO:0000313" key="1">
    <source>
        <dbReference type="EMBL" id="AMK54680.1"/>
    </source>
</evidence>
<gene>
    <name evidence="1" type="ORF">AALO17_15460</name>
    <name evidence="2" type="ORF">BO223_03215</name>
</gene>
<accession>A0A140DVK3</accession>
<evidence type="ECO:0000313" key="3">
    <source>
        <dbReference type="Proteomes" id="UP000069771"/>
    </source>
</evidence>
<reference evidence="2 4" key="2">
    <citation type="submission" date="2016-11" db="EMBL/GenBank/DDBJ databases">
        <title>Description of two novel members of the family Erysipelotrichaceae: Ileibacterium lipovorans gen. nov., sp. nov. and Dubosiella newyorkensis, gen. nov., sp. nov.</title>
        <authorList>
            <person name="Cox L.M."/>
            <person name="Sohn J."/>
            <person name="Tyrrell K.L."/>
            <person name="Citron D.M."/>
            <person name="Lawson P.A."/>
            <person name="Patel N.B."/>
            <person name="Iizumi T."/>
            <person name="Perez-Perez G.I."/>
            <person name="Goldstein E.J."/>
            <person name="Blaser M.J."/>
        </authorList>
    </citation>
    <scope>NUCLEOTIDE SEQUENCE [LARGE SCALE GENOMIC DNA]</scope>
    <source>
        <strain evidence="2 4">NYU-BL-K8</strain>
    </source>
</reference>
<reference evidence="1 3" key="1">
    <citation type="journal article" date="2016" name="Gut Pathog.">
        <title>Whole genome sequencing of "Faecalibaculum rodentium" ALO17, isolated from C57BL/6J laboratory mouse feces.</title>
        <authorList>
            <person name="Lim S."/>
            <person name="Chang D.H."/>
            <person name="Ahn S."/>
            <person name="Kim B.C."/>
        </authorList>
    </citation>
    <scope>NUCLEOTIDE SEQUENCE [LARGE SCALE GENOMIC DNA]</scope>
    <source>
        <strain evidence="1 3">Alo17</strain>
    </source>
</reference>
<dbReference type="Proteomes" id="UP000069771">
    <property type="component" value="Chromosome"/>
</dbReference>
<dbReference type="EMBL" id="MPJZ01000039">
    <property type="protein sequence ID" value="OLU46025.1"/>
    <property type="molecule type" value="Genomic_DNA"/>
</dbReference>
<dbReference type="RefSeq" id="WP_067557416.1">
    <property type="nucleotide sequence ID" value="NZ_CAJTBG010000040.1"/>
</dbReference>
<dbReference type="EMBL" id="CP011391">
    <property type="protein sequence ID" value="AMK54680.1"/>
    <property type="molecule type" value="Genomic_DNA"/>
</dbReference>
<keyword evidence="3" id="KW-1185">Reference proteome</keyword>
<evidence type="ECO:0000313" key="2">
    <source>
        <dbReference type="EMBL" id="OLU46025.1"/>
    </source>
</evidence>
<dbReference type="GeneID" id="78478236"/>
<organism evidence="1 3">
    <name type="scientific">Faecalibaculum rodentium</name>
    <dbReference type="NCBI Taxonomy" id="1702221"/>
    <lineage>
        <taxon>Bacteria</taxon>
        <taxon>Bacillati</taxon>
        <taxon>Bacillota</taxon>
        <taxon>Erysipelotrichia</taxon>
        <taxon>Erysipelotrichales</taxon>
        <taxon>Erysipelotrichaceae</taxon>
        <taxon>Faecalibaculum</taxon>
    </lineage>
</organism>
<evidence type="ECO:0000313" key="4">
    <source>
        <dbReference type="Proteomes" id="UP000186758"/>
    </source>
</evidence>
<dbReference type="Proteomes" id="UP000186758">
    <property type="component" value="Unassembled WGS sequence"/>
</dbReference>